<evidence type="ECO:0000313" key="4">
    <source>
        <dbReference type="EMBL" id="KMS99375.1"/>
    </source>
</evidence>
<name>A0A0J8E8B1_BETVV</name>
<dbReference type="GO" id="GO:0007166">
    <property type="term" value="P:cell surface receptor signaling pathway"/>
    <property type="evidence" value="ECO:0007669"/>
    <property type="project" value="InterPro"/>
</dbReference>
<dbReference type="OMA" id="QAMDINT"/>
<dbReference type="EMBL" id="KQ090219">
    <property type="protein sequence ID" value="KMS99375.1"/>
    <property type="molecule type" value="Genomic_DNA"/>
</dbReference>
<evidence type="ECO:0000256" key="2">
    <source>
        <dbReference type="ARBA" id="ARBA00022840"/>
    </source>
</evidence>
<dbReference type="Gene3D" id="3.30.200.20">
    <property type="entry name" value="Phosphorylase Kinase, domain 1"/>
    <property type="match status" value="1"/>
</dbReference>
<dbReference type="PROSITE" id="PS50011">
    <property type="entry name" value="PROTEIN_KINASE_DOM"/>
    <property type="match status" value="1"/>
</dbReference>
<dbReference type="Gene3D" id="1.10.510.10">
    <property type="entry name" value="Transferase(Phosphotransferase) domain 1"/>
    <property type="match status" value="1"/>
</dbReference>
<evidence type="ECO:0000259" key="3">
    <source>
        <dbReference type="PROSITE" id="PS50011"/>
    </source>
</evidence>
<dbReference type="GO" id="GO:0004674">
    <property type="term" value="F:protein serine/threonine kinase activity"/>
    <property type="evidence" value="ECO:0007669"/>
    <property type="project" value="TreeGrafter"/>
</dbReference>
<dbReference type="Pfam" id="PF00069">
    <property type="entry name" value="Pkinase"/>
    <property type="match status" value="1"/>
</dbReference>
<protein>
    <recommendedName>
        <fullName evidence="3">Protein kinase domain-containing protein</fullName>
    </recommendedName>
</protein>
<evidence type="ECO:0000256" key="1">
    <source>
        <dbReference type="ARBA" id="ARBA00022741"/>
    </source>
</evidence>
<organism evidence="4 5">
    <name type="scientific">Beta vulgaris subsp. vulgaris</name>
    <name type="common">Beet</name>
    <dbReference type="NCBI Taxonomy" id="3555"/>
    <lineage>
        <taxon>Eukaryota</taxon>
        <taxon>Viridiplantae</taxon>
        <taxon>Streptophyta</taxon>
        <taxon>Embryophyta</taxon>
        <taxon>Tracheophyta</taxon>
        <taxon>Spermatophyta</taxon>
        <taxon>Magnoliopsida</taxon>
        <taxon>eudicotyledons</taxon>
        <taxon>Gunneridae</taxon>
        <taxon>Pentapetalae</taxon>
        <taxon>Caryophyllales</taxon>
        <taxon>Chenopodiaceae</taxon>
        <taxon>Betoideae</taxon>
        <taxon>Beta</taxon>
    </lineage>
</organism>
<dbReference type="GO" id="GO:0005524">
    <property type="term" value="F:ATP binding"/>
    <property type="evidence" value="ECO:0007669"/>
    <property type="project" value="UniProtKB-KW"/>
</dbReference>
<dbReference type="PANTHER" id="PTHR27005">
    <property type="entry name" value="WALL-ASSOCIATED RECEPTOR KINASE-LIKE 21"/>
    <property type="match status" value="1"/>
</dbReference>
<proteinExistence type="predicted"/>
<feature type="domain" description="Protein kinase" evidence="3">
    <location>
        <begin position="45"/>
        <end position="353"/>
    </location>
</feature>
<keyword evidence="5" id="KW-1185">Reference proteome</keyword>
<dbReference type="Gramene" id="KMS99375">
    <property type="protein sequence ID" value="KMS99375"/>
    <property type="gene ID" value="BVRB_2g045000"/>
</dbReference>
<dbReference type="InterPro" id="IPR000719">
    <property type="entry name" value="Prot_kinase_dom"/>
</dbReference>
<dbReference type="AlphaFoldDB" id="A0A0J8E8B1"/>
<reference evidence="4 5" key="1">
    <citation type="journal article" date="2014" name="Nature">
        <title>The genome of the recently domesticated crop plant sugar beet (Beta vulgaris).</title>
        <authorList>
            <person name="Dohm J.C."/>
            <person name="Minoche A.E."/>
            <person name="Holtgrawe D."/>
            <person name="Capella-Gutierrez S."/>
            <person name="Zakrzewski F."/>
            <person name="Tafer H."/>
            <person name="Rupp O."/>
            <person name="Sorensen T.R."/>
            <person name="Stracke R."/>
            <person name="Reinhardt R."/>
            <person name="Goesmann A."/>
            <person name="Kraft T."/>
            <person name="Schulz B."/>
            <person name="Stadler P.F."/>
            <person name="Schmidt T."/>
            <person name="Gabaldon T."/>
            <person name="Lehrach H."/>
            <person name="Weisshaar B."/>
            <person name="Himmelbauer H."/>
        </authorList>
    </citation>
    <scope>NUCLEOTIDE SEQUENCE [LARGE SCALE GENOMIC DNA]</scope>
    <source>
        <tissue evidence="4">Taproot</tissue>
    </source>
</reference>
<dbReference type="PANTHER" id="PTHR27005:SF466">
    <property type="entry name" value="NON-FUNCTIONAL PSEUDOKINASE ZED1-LIKE"/>
    <property type="match status" value="1"/>
</dbReference>
<gene>
    <name evidence="4" type="ORF">BVRB_2g045000</name>
</gene>
<keyword evidence="2" id="KW-0067">ATP-binding</keyword>
<dbReference type="InterPro" id="IPR045274">
    <property type="entry name" value="WAK-like"/>
</dbReference>
<dbReference type="Proteomes" id="UP000035740">
    <property type="component" value="Unassembled WGS sequence"/>
</dbReference>
<dbReference type="GO" id="GO:0005886">
    <property type="term" value="C:plasma membrane"/>
    <property type="evidence" value="ECO:0007669"/>
    <property type="project" value="TreeGrafter"/>
</dbReference>
<dbReference type="SUPFAM" id="SSF56112">
    <property type="entry name" value="Protein kinase-like (PK-like)"/>
    <property type="match status" value="1"/>
</dbReference>
<accession>A0A0J8E8B1</accession>
<dbReference type="eggNOG" id="KOG1187">
    <property type="taxonomic scope" value="Eukaryota"/>
</dbReference>
<evidence type="ECO:0000313" key="5">
    <source>
        <dbReference type="Proteomes" id="UP000035740"/>
    </source>
</evidence>
<sequence length="362" mass="41835">MMKIQRISDGIWMQLQRMGGDKKEEHEQISSESYEHLMINGRLLLEERVSLFNGRTNPVKCFSFEELNKIIDINQIHSIGSKWCKGFIDGKVVLVKVSKNKVQNIIREIVVAAQMSTHTNVHKLLGCCLEYKRPILVYEWVENVSLQDRIVGDRIENQEILEWKDRLRILWEISHVIAYLHTAFPRPIIFKYLTPANVFFDKNNAVKVSDFSLSVSIPKGKTYLEDGYLQGTLGYLAPEYMKHFKLSEKVDVYAFGVLFLVLLTGHTPFSTTNVHNSWENLEDWVRECVKGNCISEIIDSRITWNGMTRDECLQHQQRASIELALRCTSIEEDIRPTIVEVATQLKTMISPIIGSTRFLKVN</sequence>
<dbReference type="InterPro" id="IPR011009">
    <property type="entry name" value="Kinase-like_dom_sf"/>
</dbReference>
<keyword evidence="1" id="KW-0547">Nucleotide-binding</keyword>
<dbReference type="OrthoDB" id="75710at2759"/>